<evidence type="ECO:0000256" key="2">
    <source>
        <dbReference type="ARBA" id="ARBA00023186"/>
    </source>
</evidence>
<reference evidence="3" key="1">
    <citation type="submission" date="2016-03" db="EMBL/GenBank/DDBJ databases">
        <title>Novel chaperonins are prevalent in the virioplankton and link to viral biology and ecology.</title>
        <authorList>
            <person name="Marine R.L."/>
            <person name="Nasko D.J."/>
            <person name="Polson S.W."/>
            <person name="Wommack K.E."/>
        </authorList>
    </citation>
    <scope>NUCLEOTIDE SEQUENCE</scope>
</reference>
<dbReference type="EMBL" id="KU971144">
    <property type="protein sequence ID" value="ASN63738.1"/>
    <property type="molecule type" value="Genomic_DNA"/>
</dbReference>
<comment type="similarity">
    <text evidence="1">Belongs to the GroES chaperonin family.</text>
</comment>
<dbReference type="SUPFAM" id="SSF50129">
    <property type="entry name" value="GroES-like"/>
    <property type="match status" value="1"/>
</dbReference>
<gene>
    <name evidence="3" type="primary">groES</name>
</gene>
<dbReference type="PANTHER" id="PTHR10772:SF63">
    <property type="entry name" value="20 KDA CHAPERONIN, CHLOROPLASTIC"/>
    <property type="match status" value="1"/>
</dbReference>
<dbReference type="Pfam" id="PF00166">
    <property type="entry name" value="Cpn10"/>
    <property type="match status" value="1"/>
</dbReference>
<dbReference type="InterPro" id="IPR020818">
    <property type="entry name" value="Chaperonin_GroES"/>
</dbReference>
<dbReference type="Gene3D" id="2.30.33.40">
    <property type="entry name" value="GroES chaperonin"/>
    <property type="match status" value="1"/>
</dbReference>
<dbReference type="PANTHER" id="PTHR10772">
    <property type="entry name" value="10 KDA HEAT SHOCK PROTEIN"/>
    <property type="match status" value="1"/>
</dbReference>
<dbReference type="InterPro" id="IPR011032">
    <property type="entry name" value="GroES-like_sf"/>
</dbReference>
<dbReference type="GO" id="GO:0051082">
    <property type="term" value="F:unfolded protein binding"/>
    <property type="evidence" value="ECO:0007669"/>
    <property type="project" value="TreeGrafter"/>
</dbReference>
<evidence type="ECO:0000256" key="1">
    <source>
        <dbReference type="ARBA" id="ARBA00006975"/>
    </source>
</evidence>
<protein>
    <submittedName>
        <fullName evidence="3">Co-chaperonin GroES</fullName>
    </submittedName>
</protein>
<dbReference type="FunFam" id="2.30.33.40:FF:000001">
    <property type="entry name" value="10 kDa chaperonin"/>
    <property type="match status" value="1"/>
</dbReference>
<keyword evidence="2" id="KW-0143">Chaperone</keyword>
<dbReference type="GO" id="GO:0044183">
    <property type="term" value="F:protein folding chaperone"/>
    <property type="evidence" value="ECO:0007669"/>
    <property type="project" value="InterPro"/>
</dbReference>
<accession>A0A221S461</accession>
<dbReference type="GO" id="GO:0005524">
    <property type="term" value="F:ATP binding"/>
    <property type="evidence" value="ECO:0007669"/>
    <property type="project" value="InterPro"/>
</dbReference>
<evidence type="ECO:0000313" key="3">
    <source>
        <dbReference type="EMBL" id="ASN63738.1"/>
    </source>
</evidence>
<name>A0A221S461_9VIRU</name>
<proteinExistence type="inferred from homology"/>
<dbReference type="GO" id="GO:0051087">
    <property type="term" value="F:protein-folding chaperone binding"/>
    <property type="evidence" value="ECO:0007669"/>
    <property type="project" value="TreeGrafter"/>
</dbReference>
<dbReference type="PRINTS" id="PR00297">
    <property type="entry name" value="CHAPERONIN10"/>
</dbReference>
<organism evidence="3">
    <name type="scientific">uncultured virus</name>
    <dbReference type="NCBI Taxonomy" id="340016"/>
    <lineage>
        <taxon>Viruses</taxon>
        <taxon>environmental samples</taxon>
    </lineage>
</organism>
<dbReference type="SMART" id="SM00883">
    <property type="entry name" value="Cpn10"/>
    <property type="match status" value="1"/>
</dbReference>
<dbReference type="InterPro" id="IPR037124">
    <property type="entry name" value="Chaperonin_GroES_sf"/>
</dbReference>
<sequence length="100" mass="11297">MKLKAQHDRVIIQPLQETESQYGSIIVPDLGKERPFKGKVVSVGPGRHTEQGHFIEPKCKVGDIVLIPQFGAQVVSEDNTEYYITRDSEILAVYEEEENV</sequence>
<dbReference type="GO" id="GO:0046872">
    <property type="term" value="F:metal ion binding"/>
    <property type="evidence" value="ECO:0007669"/>
    <property type="project" value="TreeGrafter"/>
</dbReference>
<dbReference type="CDD" id="cd00320">
    <property type="entry name" value="cpn10"/>
    <property type="match status" value="1"/>
</dbReference>